<keyword evidence="2" id="KW-1185">Reference proteome</keyword>
<dbReference type="EMBL" id="JAXIOK010000006">
    <property type="protein sequence ID" value="KAK4767916.1"/>
    <property type="molecule type" value="Genomic_DNA"/>
</dbReference>
<gene>
    <name evidence="1" type="ORF">SAY87_003057</name>
</gene>
<proteinExistence type="predicted"/>
<name>A0AAN7KPU3_9MYRT</name>
<evidence type="ECO:0000313" key="1">
    <source>
        <dbReference type="EMBL" id="KAK4767916.1"/>
    </source>
</evidence>
<accession>A0AAN7KPU3</accession>
<organism evidence="1 2">
    <name type="scientific">Trapa incisa</name>
    <dbReference type="NCBI Taxonomy" id="236973"/>
    <lineage>
        <taxon>Eukaryota</taxon>
        <taxon>Viridiplantae</taxon>
        <taxon>Streptophyta</taxon>
        <taxon>Embryophyta</taxon>
        <taxon>Tracheophyta</taxon>
        <taxon>Spermatophyta</taxon>
        <taxon>Magnoliopsida</taxon>
        <taxon>eudicotyledons</taxon>
        <taxon>Gunneridae</taxon>
        <taxon>Pentapetalae</taxon>
        <taxon>rosids</taxon>
        <taxon>malvids</taxon>
        <taxon>Myrtales</taxon>
        <taxon>Lythraceae</taxon>
        <taxon>Trapa</taxon>
    </lineage>
</organism>
<sequence length="105" mass="12046">MTGLMIALVETNNQSILFQIVETGYGDYWLRILGNHSAGCSSFFHRENPGSSFCPLLRPKFPSSTRKGKKIVSEQLNHDNFFKVEGICLPERLRLRLRLKHVQEP</sequence>
<evidence type="ECO:0000313" key="2">
    <source>
        <dbReference type="Proteomes" id="UP001345219"/>
    </source>
</evidence>
<dbReference type="AlphaFoldDB" id="A0AAN7KPU3"/>
<dbReference type="Proteomes" id="UP001345219">
    <property type="component" value="Chromosome 3"/>
</dbReference>
<comment type="caution">
    <text evidence="1">The sequence shown here is derived from an EMBL/GenBank/DDBJ whole genome shotgun (WGS) entry which is preliminary data.</text>
</comment>
<reference evidence="1 2" key="1">
    <citation type="journal article" date="2023" name="Hortic Res">
        <title>Pangenome of water caltrop reveals structural variations and asymmetric subgenome divergence after allopolyploidization.</title>
        <authorList>
            <person name="Zhang X."/>
            <person name="Chen Y."/>
            <person name="Wang L."/>
            <person name="Yuan Y."/>
            <person name="Fang M."/>
            <person name="Shi L."/>
            <person name="Lu R."/>
            <person name="Comes H.P."/>
            <person name="Ma Y."/>
            <person name="Chen Y."/>
            <person name="Huang G."/>
            <person name="Zhou Y."/>
            <person name="Zheng Z."/>
            <person name="Qiu Y."/>
        </authorList>
    </citation>
    <scope>NUCLEOTIDE SEQUENCE [LARGE SCALE GENOMIC DNA]</scope>
    <source>
        <tissue evidence="1">Roots</tissue>
    </source>
</reference>
<protein>
    <submittedName>
        <fullName evidence="1">Uncharacterized protein</fullName>
    </submittedName>
</protein>